<keyword evidence="1" id="KW-0175">Coiled coil</keyword>
<dbReference type="EMBL" id="CP017015">
    <property type="protein sequence ID" value="AOG60571.1"/>
    <property type="molecule type" value="Genomic_DNA"/>
</dbReference>
<dbReference type="AlphaFoldDB" id="A0A1B3SKW2"/>
<organism evidence="2 3">
    <name type="scientific">Spiroplasma helicoides</name>
    <dbReference type="NCBI Taxonomy" id="216938"/>
    <lineage>
        <taxon>Bacteria</taxon>
        <taxon>Bacillati</taxon>
        <taxon>Mycoplasmatota</taxon>
        <taxon>Mollicutes</taxon>
        <taxon>Entomoplasmatales</taxon>
        <taxon>Spiroplasmataceae</taxon>
        <taxon>Spiroplasma</taxon>
    </lineage>
</organism>
<gene>
    <name evidence="2" type="ORF">SHELI_v1c06200</name>
</gene>
<reference evidence="2 3" key="1">
    <citation type="submission" date="2016-08" db="EMBL/GenBank/DDBJ databases">
        <title>Complete genome sequence of Spiroplasma helicoides TABS-2 (DSM 22551).</title>
        <authorList>
            <person name="Shen W.-Y."/>
            <person name="Lo W.-S."/>
            <person name="Lai Y.-C."/>
            <person name="Kuo C.-H."/>
        </authorList>
    </citation>
    <scope>NUCLEOTIDE SEQUENCE [LARGE SCALE GENOMIC DNA]</scope>
    <source>
        <strain evidence="2 3">TABS-2</strain>
    </source>
</reference>
<feature type="coiled-coil region" evidence="1">
    <location>
        <begin position="353"/>
        <end position="437"/>
    </location>
</feature>
<dbReference type="RefSeq" id="WP_069116611.1">
    <property type="nucleotide sequence ID" value="NZ_CP017015.1"/>
</dbReference>
<evidence type="ECO:0000313" key="2">
    <source>
        <dbReference type="EMBL" id="AOG60571.1"/>
    </source>
</evidence>
<dbReference type="STRING" id="216938.SHELI_v1c06200"/>
<evidence type="ECO:0000313" key="3">
    <source>
        <dbReference type="Proteomes" id="UP000094378"/>
    </source>
</evidence>
<name>A0A1B3SKW2_9MOLU</name>
<proteinExistence type="predicted"/>
<dbReference type="Proteomes" id="UP000094378">
    <property type="component" value="Chromosome"/>
</dbReference>
<keyword evidence="3" id="KW-1185">Reference proteome</keyword>
<sequence length="454" mass="53989">MQVKKIIVKNFINPGKQDFVFDDNGYLKKGNFYSLDQFAIIRNIFNGEWMRLTNSFEKYYPKFARKISDMDLQMDALIVLDEDELAELNKLAIPLVGREQKSFAWYYSIKCVYPYIFPIVSLVPAENVKNDTTFALGSHYEKFIKSNSSKRTLIQVAGMNAAGQLRDKYFEYRSMDVSPNQLKDHRKYLDVIKSTFRYDEEFIKKIGRILYNIDDGDVINYGDEAELFYRNRDLNELLDKVAILRENKEIRFDFLELLFECYFKDLQWAYAAKTSNDIYEIRQIIHKENCLRPLTNMNFLDKFKFDINIPEELSKKIIEKEFVDDKIKPVLLKEHYQSINLFGSEEVKFDFSEEDERAELNELKAYKEQVKAEEQRIKNEELESIREAKKIAENARIREREIKVQSARKLKEQEKKLKEKEAEIMKKIEEKKKAAIAWAKEQQKMVSNYPKKRA</sequence>
<dbReference type="OrthoDB" id="388193at2"/>
<accession>A0A1B3SKW2</accession>
<dbReference type="KEGG" id="shj:SHELI_v1c06200"/>
<protein>
    <submittedName>
        <fullName evidence="2">Uncharacterized protein</fullName>
    </submittedName>
</protein>
<evidence type="ECO:0000256" key="1">
    <source>
        <dbReference type="SAM" id="Coils"/>
    </source>
</evidence>